<feature type="binding site" evidence="6">
    <location>
        <position position="192"/>
    </location>
    <ligand>
        <name>S-adenosyl-L-methionine</name>
        <dbReference type="ChEBI" id="CHEBI:59789"/>
    </ligand>
</feature>
<keyword evidence="7" id="KW-0687">Ribonucleoprotein</keyword>
<keyword evidence="3 6" id="KW-0489">Methyltransferase</keyword>
<dbReference type="SUPFAM" id="SSF53335">
    <property type="entry name" value="S-adenosyl-L-methionine-dependent methyltransferases"/>
    <property type="match status" value="1"/>
</dbReference>
<reference evidence="7 8" key="1">
    <citation type="submission" date="2024-02" db="EMBL/GenBank/DDBJ databases">
        <title>Expansion and revision of Xanthobacter and proposal of Roseixanthobacter gen. nov.</title>
        <authorList>
            <person name="Soltysiak M.P.M."/>
            <person name="Jalihal A."/>
            <person name="Ory A."/>
            <person name="Chrisophersen C."/>
            <person name="Lee A.D."/>
            <person name="Boulton J."/>
            <person name="Springer M."/>
        </authorList>
    </citation>
    <scope>NUCLEOTIDE SEQUENCE [LARGE SCALE GENOMIC DNA]</scope>
    <source>
        <strain evidence="7 8">23A</strain>
    </source>
</reference>
<dbReference type="InterPro" id="IPR050078">
    <property type="entry name" value="Ribosomal_L11_MeTrfase_PrmA"/>
</dbReference>
<evidence type="ECO:0000256" key="1">
    <source>
        <dbReference type="ARBA" id="ARBA00009741"/>
    </source>
</evidence>
<comment type="catalytic activity">
    <reaction evidence="6">
        <text>L-lysyl-[protein] + 3 S-adenosyl-L-methionine = N(6),N(6),N(6)-trimethyl-L-lysyl-[protein] + 3 S-adenosyl-L-homocysteine + 3 H(+)</text>
        <dbReference type="Rhea" id="RHEA:54192"/>
        <dbReference type="Rhea" id="RHEA-COMP:9752"/>
        <dbReference type="Rhea" id="RHEA-COMP:13826"/>
        <dbReference type="ChEBI" id="CHEBI:15378"/>
        <dbReference type="ChEBI" id="CHEBI:29969"/>
        <dbReference type="ChEBI" id="CHEBI:57856"/>
        <dbReference type="ChEBI" id="CHEBI:59789"/>
        <dbReference type="ChEBI" id="CHEBI:61961"/>
    </reaction>
</comment>
<gene>
    <name evidence="6" type="primary">prmA</name>
    <name evidence="7" type="ORF">V5F32_10440</name>
</gene>
<dbReference type="InterPro" id="IPR029063">
    <property type="entry name" value="SAM-dependent_MTases_sf"/>
</dbReference>
<comment type="subcellular location">
    <subcellularLocation>
        <location evidence="6">Cytoplasm</location>
    </subcellularLocation>
</comment>
<dbReference type="GO" id="GO:0008168">
    <property type="term" value="F:methyltransferase activity"/>
    <property type="evidence" value="ECO:0007669"/>
    <property type="project" value="UniProtKB-KW"/>
</dbReference>
<comment type="function">
    <text evidence="6">Methylates ribosomal protein L11.</text>
</comment>
<dbReference type="PANTHER" id="PTHR43648:SF1">
    <property type="entry name" value="ELECTRON TRANSFER FLAVOPROTEIN BETA SUBUNIT LYSINE METHYLTRANSFERASE"/>
    <property type="match status" value="1"/>
</dbReference>
<evidence type="ECO:0000256" key="3">
    <source>
        <dbReference type="ARBA" id="ARBA00022603"/>
    </source>
</evidence>
<name>A0ABW6ZV26_9HYPH</name>
<evidence type="ECO:0000256" key="5">
    <source>
        <dbReference type="ARBA" id="ARBA00022691"/>
    </source>
</evidence>
<dbReference type="CDD" id="cd02440">
    <property type="entry name" value="AdoMet_MTases"/>
    <property type="match status" value="1"/>
</dbReference>
<proteinExistence type="inferred from homology"/>
<dbReference type="PANTHER" id="PTHR43648">
    <property type="entry name" value="ELECTRON TRANSFER FLAVOPROTEIN BETA SUBUNIT LYSINE METHYLTRANSFERASE"/>
    <property type="match status" value="1"/>
</dbReference>
<evidence type="ECO:0000256" key="2">
    <source>
        <dbReference type="ARBA" id="ARBA00022490"/>
    </source>
</evidence>
<keyword evidence="4 6" id="KW-0808">Transferase</keyword>
<dbReference type="HAMAP" id="MF_00735">
    <property type="entry name" value="Methyltr_PrmA"/>
    <property type="match status" value="1"/>
</dbReference>
<keyword evidence="5 6" id="KW-0949">S-adenosyl-L-methionine</keyword>
<dbReference type="InterPro" id="IPR004498">
    <property type="entry name" value="Ribosomal_PrmA_MeTrfase"/>
</dbReference>
<dbReference type="RefSeq" id="WP_393992456.1">
    <property type="nucleotide sequence ID" value="NZ_JBAFVH010000005.1"/>
</dbReference>
<feature type="binding site" evidence="6">
    <location>
        <position position="238"/>
    </location>
    <ligand>
        <name>S-adenosyl-L-methionine</name>
        <dbReference type="ChEBI" id="CHEBI:59789"/>
    </ligand>
</feature>
<keyword evidence="8" id="KW-1185">Reference proteome</keyword>
<sequence>MIAPPMLEGLPPNDATHVMRVEAPRVAAQRISDMISETFDPAEVAVANFERTDNDWVVEVYAGAAFDPERLLEMVEIAAGPEIAKGVTFGDVEEKDWVAASLEGLAPVRVGTFVVHGGHDRGRVGPNLIGIEIEAALAFGTGHHGTTQGCLHAITDAARRGAPRRVLDVGTGTGVLAIAADRLFHTHVVGSDIDTIAVRTARANAKANKAPGVQMIHAAGAGARALRGGGPYDLILANILLPPLKRLARPLRRLMAPGGRIVLSGLLSAQVPAALAAYRAQGLRLVSQRHIEGWATLTLAADAGRPLR</sequence>
<evidence type="ECO:0000256" key="4">
    <source>
        <dbReference type="ARBA" id="ARBA00022679"/>
    </source>
</evidence>
<dbReference type="Pfam" id="PF06325">
    <property type="entry name" value="PrmA"/>
    <property type="match status" value="1"/>
</dbReference>
<dbReference type="Gene3D" id="3.40.50.150">
    <property type="entry name" value="Vaccinia Virus protein VP39"/>
    <property type="match status" value="1"/>
</dbReference>
<dbReference type="EC" id="2.1.1.-" evidence="6"/>
<feature type="binding site" evidence="6">
    <location>
        <position position="170"/>
    </location>
    <ligand>
        <name>S-adenosyl-L-methionine</name>
        <dbReference type="ChEBI" id="CHEBI:59789"/>
    </ligand>
</feature>
<comment type="similarity">
    <text evidence="1 6">Belongs to the methyltransferase superfamily. PrmA family.</text>
</comment>
<keyword evidence="2 6" id="KW-0963">Cytoplasm</keyword>
<evidence type="ECO:0000256" key="6">
    <source>
        <dbReference type="HAMAP-Rule" id="MF_00735"/>
    </source>
</evidence>
<dbReference type="GO" id="GO:0005840">
    <property type="term" value="C:ribosome"/>
    <property type="evidence" value="ECO:0007669"/>
    <property type="project" value="UniProtKB-KW"/>
</dbReference>
<dbReference type="EMBL" id="JBAFVH010000005">
    <property type="protein sequence ID" value="MFG1372581.1"/>
    <property type="molecule type" value="Genomic_DNA"/>
</dbReference>
<dbReference type="Proteomes" id="UP001604002">
    <property type="component" value="Unassembled WGS sequence"/>
</dbReference>
<accession>A0ABW6ZV26</accession>
<dbReference type="GO" id="GO:0032259">
    <property type="term" value="P:methylation"/>
    <property type="evidence" value="ECO:0007669"/>
    <property type="project" value="UniProtKB-KW"/>
</dbReference>
<evidence type="ECO:0000313" key="7">
    <source>
        <dbReference type="EMBL" id="MFG1372581.1"/>
    </source>
</evidence>
<organism evidence="7 8">
    <name type="scientific">Xanthobacter oligotrophicus</name>
    <dbReference type="NCBI Taxonomy" id="2607286"/>
    <lineage>
        <taxon>Bacteria</taxon>
        <taxon>Pseudomonadati</taxon>
        <taxon>Pseudomonadota</taxon>
        <taxon>Alphaproteobacteria</taxon>
        <taxon>Hyphomicrobiales</taxon>
        <taxon>Xanthobacteraceae</taxon>
        <taxon>Xanthobacter</taxon>
    </lineage>
</organism>
<protein>
    <recommendedName>
        <fullName evidence="6">Ribosomal protein L11 methyltransferase</fullName>
        <shortName evidence="6">L11 Mtase</shortName>
        <ecNumber evidence="6">2.1.1.-</ecNumber>
    </recommendedName>
</protein>
<comment type="caution">
    <text evidence="7">The sequence shown here is derived from an EMBL/GenBank/DDBJ whole genome shotgun (WGS) entry which is preliminary data.</text>
</comment>
<evidence type="ECO:0000313" key="8">
    <source>
        <dbReference type="Proteomes" id="UP001604002"/>
    </source>
</evidence>
<feature type="binding site" evidence="6">
    <location>
        <position position="147"/>
    </location>
    <ligand>
        <name>S-adenosyl-L-methionine</name>
        <dbReference type="ChEBI" id="CHEBI:59789"/>
    </ligand>
</feature>
<keyword evidence="7" id="KW-0689">Ribosomal protein</keyword>